<feature type="domain" description="Helicase ATP-binding" evidence="1">
    <location>
        <begin position="29"/>
        <end position="257"/>
    </location>
</feature>
<dbReference type="SMART" id="SM00487">
    <property type="entry name" value="DEXDc"/>
    <property type="match status" value="1"/>
</dbReference>
<dbReference type="RefSeq" id="WP_188437216.1">
    <property type="nucleotide sequence ID" value="NZ_BMCM01000004.1"/>
</dbReference>
<protein>
    <recommendedName>
        <fullName evidence="1">Helicase ATP-binding domain-containing protein</fullName>
    </recommendedName>
</protein>
<dbReference type="PANTHER" id="PTHR47396">
    <property type="entry name" value="TYPE I RESTRICTION ENZYME ECOKI R PROTEIN"/>
    <property type="match status" value="1"/>
</dbReference>
<evidence type="ECO:0000259" key="1">
    <source>
        <dbReference type="PROSITE" id="PS51192"/>
    </source>
</evidence>
<dbReference type="PANTHER" id="PTHR47396:SF1">
    <property type="entry name" value="ATP-DEPENDENT HELICASE IRC3-RELATED"/>
    <property type="match status" value="1"/>
</dbReference>
<evidence type="ECO:0000313" key="2">
    <source>
        <dbReference type="EMBL" id="GGD83799.1"/>
    </source>
</evidence>
<dbReference type="PROSITE" id="PS51192">
    <property type="entry name" value="HELICASE_ATP_BIND_1"/>
    <property type="match status" value="1"/>
</dbReference>
<dbReference type="InterPro" id="IPR006935">
    <property type="entry name" value="Helicase/UvrB_N"/>
</dbReference>
<dbReference type="Gene3D" id="3.40.50.300">
    <property type="entry name" value="P-loop containing nucleotide triphosphate hydrolases"/>
    <property type="match status" value="2"/>
</dbReference>
<proteinExistence type="predicted"/>
<reference evidence="3" key="1">
    <citation type="journal article" date="2019" name="Int. J. Syst. Evol. Microbiol.">
        <title>The Global Catalogue of Microorganisms (GCM) 10K type strain sequencing project: providing services to taxonomists for standard genome sequencing and annotation.</title>
        <authorList>
            <consortium name="The Broad Institute Genomics Platform"/>
            <consortium name="The Broad Institute Genome Sequencing Center for Infectious Disease"/>
            <person name="Wu L."/>
            <person name="Ma J."/>
        </authorList>
    </citation>
    <scope>NUCLEOTIDE SEQUENCE [LARGE SCALE GENOMIC DNA]</scope>
    <source>
        <strain evidence="3">CCM 7640</strain>
    </source>
</reference>
<evidence type="ECO:0000313" key="3">
    <source>
        <dbReference type="Proteomes" id="UP000629365"/>
    </source>
</evidence>
<keyword evidence="3" id="KW-1185">Reference proteome</keyword>
<gene>
    <name evidence="2" type="ORF">GCM10007269_28380</name>
</gene>
<name>A0ABQ1RW38_9MICO</name>
<sequence length="973" mass="105587">MDLPADAVPLASWRFTGTLRTYQAEVLSRLTPSADGPLHVVAPPGSGKTLLGLLLAAREGHRTLVLTPTNTIRRQWLRAARELAPQPDAVSDDPARLADLTVLTYQLLSVTGDGSPFEDLARAEWVDELVAAGRSEVDAATWLAELAVDNTSAYRSGIRRRVRRLRGRFARQRPDELASVLHPNAVALMDSIVDAGIQTIVLDECHHLLDHWALVVAYLAGRIRESGGTGLLIGLTATLPSPDDEAEFENYDQLLGAVDYEVPTPAVVKEGHLAPYRDHVWFTEPTPAEATFIRRHEALLHELMLQVLSTPDGLSFMEEQLQPRGDGGDAVTDEDPLVRLDRALSEDFALTRSCAVVLREIAPQHPLAIALPAALFDRCTTDDLLSVLARFAHTRLLADPDAGAQWEYVRRSLADFGYHLTDRGIRRGRNPVETTLAYSAAKDHAAVDILRLELDGADADRIRAVVVTDFVVHGNHRGQAGDDAAGALRVFDLLAHDQATAAMRPVLITAEHLRVRDGDASTIAAALTELLGTQVEVSDGVGAVRDLRAPKVGSGRIVAAVSELIRRGEVRVLVGTRGLLGEGWDCPSVNTLIDLTAVATSAATQQLRGRTLRLDPAWPQKVAHNWSVACLIPADVVLDDLAEPRRLRRKHSHLWGLDADDPTRIVAGLEHALTTEAAEALERVLGKDRTATIEDLNRITISALPPRAQTHVDWRIGHPYVPRERDVVSVRDSRRAPPLFRTAPAIAARAPMRLLLGGLGVGTATAMLSEWGLISIEPAAGLGVALVGGLLIAASLSAPAFIRSLRDRAHPDAVYHGAAIAVVRGLRAAGRIGELDESTITARIEAASPERIRIEIGGSETDRRIIADALEELFAPVRTPRFLLRVDHGASGGFWPTAWLADRLSPGRTLLPVPRMLGRRRADAESFSEYWAQCVGGCSLRELNGLEGAVLLRIARTAQSRLDPTAPRTRIWG</sequence>
<dbReference type="CDD" id="cd18785">
    <property type="entry name" value="SF2_C"/>
    <property type="match status" value="1"/>
</dbReference>
<dbReference type="EMBL" id="BMCM01000004">
    <property type="protein sequence ID" value="GGD83799.1"/>
    <property type="molecule type" value="Genomic_DNA"/>
</dbReference>
<dbReference type="Proteomes" id="UP000629365">
    <property type="component" value="Unassembled WGS sequence"/>
</dbReference>
<dbReference type="SUPFAM" id="SSF52540">
    <property type="entry name" value="P-loop containing nucleoside triphosphate hydrolases"/>
    <property type="match status" value="2"/>
</dbReference>
<organism evidence="2 3">
    <name type="scientific">Microbacterium murale</name>
    <dbReference type="NCBI Taxonomy" id="1081040"/>
    <lineage>
        <taxon>Bacteria</taxon>
        <taxon>Bacillati</taxon>
        <taxon>Actinomycetota</taxon>
        <taxon>Actinomycetes</taxon>
        <taxon>Micrococcales</taxon>
        <taxon>Microbacteriaceae</taxon>
        <taxon>Microbacterium</taxon>
    </lineage>
</organism>
<dbReference type="Pfam" id="PF04851">
    <property type="entry name" value="ResIII"/>
    <property type="match status" value="1"/>
</dbReference>
<accession>A0ABQ1RW38</accession>
<dbReference type="InterPro" id="IPR014001">
    <property type="entry name" value="Helicase_ATP-bd"/>
</dbReference>
<comment type="caution">
    <text evidence="2">The sequence shown here is derived from an EMBL/GenBank/DDBJ whole genome shotgun (WGS) entry which is preliminary data.</text>
</comment>
<dbReference type="InterPro" id="IPR027417">
    <property type="entry name" value="P-loop_NTPase"/>
</dbReference>
<dbReference type="InterPro" id="IPR050742">
    <property type="entry name" value="Helicase_Restrict-Modif_Enz"/>
</dbReference>